<gene>
    <name evidence="2" type="ORF">DI53_1471</name>
</gene>
<evidence type="ECO:0000256" key="1">
    <source>
        <dbReference type="SAM" id="SignalP"/>
    </source>
</evidence>
<dbReference type="PATRIC" id="fig|1229276.3.peg.1522"/>
<organism evidence="2 3">
    <name type="scientific">Sphingobacterium deserti</name>
    <dbReference type="NCBI Taxonomy" id="1229276"/>
    <lineage>
        <taxon>Bacteria</taxon>
        <taxon>Pseudomonadati</taxon>
        <taxon>Bacteroidota</taxon>
        <taxon>Sphingobacteriia</taxon>
        <taxon>Sphingobacteriales</taxon>
        <taxon>Sphingobacteriaceae</taxon>
        <taxon>Sphingobacterium</taxon>
    </lineage>
</organism>
<dbReference type="InterPro" id="IPR011042">
    <property type="entry name" value="6-blade_b-propeller_TolB-like"/>
</dbReference>
<feature type="signal peptide" evidence="1">
    <location>
        <begin position="1"/>
        <end position="21"/>
    </location>
</feature>
<sequence>MTMKKLLFLALGACLSTTVFGQHQLMEIWETKDLPTPESVLYSAKNDLLYVSLIDGDAMGKDGKGGVAILNLDGTIKQKDWITEMDAPKGLALYQDLLYVADITSVWIIDVVTGNVVSKVEFPGAVMLNDVTIDDNGIVYVSDTRSGKIYQMRNNKPQVYLENTPSVNGLKYSNGHLYALVGPELWRIDANKKHSIVAKGFELGGDGLEPIGNNEFIVTCWGGLIYHVKADGSFDKLLDVRGKMNTADLGYHSQTNTLFIPTFNNNSVKAYRLQ</sequence>
<evidence type="ECO:0000313" key="3">
    <source>
        <dbReference type="Proteomes" id="UP000031802"/>
    </source>
</evidence>
<evidence type="ECO:0000313" key="2">
    <source>
        <dbReference type="EMBL" id="KGE14797.1"/>
    </source>
</evidence>
<dbReference type="EMBL" id="JJMU01000023">
    <property type="protein sequence ID" value="KGE14797.1"/>
    <property type="molecule type" value="Genomic_DNA"/>
</dbReference>
<dbReference type="STRING" id="1229276.DI53_1471"/>
<dbReference type="Gene3D" id="2.120.10.30">
    <property type="entry name" value="TolB, C-terminal domain"/>
    <property type="match status" value="1"/>
</dbReference>
<protein>
    <submittedName>
        <fullName evidence="2">Periplasmic ATP/GTP-binding protein</fullName>
    </submittedName>
</protein>
<dbReference type="SUPFAM" id="SSF63829">
    <property type="entry name" value="Calcium-dependent phosphotriesterase"/>
    <property type="match status" value="1"/>
</dbReference>
<reference evidence="2 3" key="2">
    <citation type="journal article" date="2015" name="PLoS ONE">
        <title>Whole-Genome Optical Mapping and Finished Genome Sequence of Sphingobacterium deserti sp. nov., a New Species Isolated from the Western Desert of China.</title>
        <authorList>
            <person name="Teng C."/>
            <person name="Zhou Z."/>
            <person name="Molnar I."/>
            <person name="Li X."/>
            <person name="Tang R."/>
            <person name="Chen M."/>
            <person name="Wang L."/>
            <person name="Su S."/>
            <person name="Zhang W."/>
            <person name="Lin M."/>
        </authorList>
    </citation>
    <scope>NUCLEOTIDE SEQUENCE [LARGE SCALE GENOMIC DNA]</scope>
    <source>
        <strain evidence="3">ACCC05744</strain>
    </source>
</reference>
<proteinExistence type="predicted"/>
<dbReference type="Proteomes" id="UP000031802">
    <property type="component" value="Unassembled WGS sequence"/>
</dbReference>
<keyword evidence="3" id="KW-1185">Reference proteome</keyword>
<accession>A0A0B8T1G5</accession>
<dbReference type="eggNOG" id="COG3386">
    <property type="taxonomic scope" value="Bacteria"/>
</dbReference>
<dbReference type="RefSeq" id="WP_241462391.1">
    <property type="nucleotide sequence ID" value="NZ_JJMU01000023.1"/>
</dbReference>
<keyword evidence="1" id="KW-0732">Signal</keyword>
<dbReference type="AlphaFoldDB" id="A0A0B8T1G5"/>
<reference evidence="3" key="1">
    <citation type="submission" date="2014-04" db="EMBL/GenBank/DDBJ databases">
        <title>Whole-Genome optical mapping and complete genome sequence of Sphingobacterium deserti sp. nov., a new spaces isolated from desert in the west of China.</title>
        <authorList>
            <person name="Teng C."/>
            <person name="Zhou Z."/>
            <person name="Li X."/>
            <person name="Chen M."/>
            <person name="Lin M."/>
            <person name="Wang L."/>
            <person name="Su S."/>
            <person name="Zhang C."/>
            <person name="Zhang W."/>
        </authorList>
    </citation>
    <scope>NUCLEOTIDE SEQUENCE [LARGE SCALE GENOMIC DNA]</scope>
    <source>
        <strain evidence="3">ACCC05744</strain>
    </source>
</reference>
<comment type="caution">
    <text evidence="2">The sequence shown here is derived from an EMBL/GenBank/DDBJ whole genome shotgun (WGS) entry which is preliminary data.</text>
</comment>
<feature type="chain" id="PRO_5002125103" evidence="1">
    <location>
        <begin position="22"/>
        <end position="274"/>
    </location>
</feature>
<name>A0A0B8T1G5_9SPHI</name>